<dbReference type="PANTHER" id="PTHR43581:SF4">
    <property type="entry name" value="ATP_GTP PHOSPHATASE"/>
    <property type="match status" value="1"/>
</dbReference>
<keyword evidence="3" id="KW-1185">Reference proteome</keyword>
<proteinExistence type="predicted"/>
<sequence>MLLISGQRELHKINDNMLFVLHNLDITKDIEIKGELLSLSEVRKLIIIPKTSVKFFEQNNDYQETLYTIAGFVFDYRIEKGQESYKTESYIYKKDQGTIVKHADTITDHIEKGRFFVRFLPYKNDLSSMVNAFDKIQIRKLTGKLIKVLKLLEPSIESLTNVGNIIHCDLGLNRLIPLSLMGDGVLRIFSIIVTIVDAHHEKGTAGIALIDEVGNGLHHSALLDLWDAVYELAKEFDVQVFATTHSMECIQALTASYKKKNSDDDEIRMYRIERENGIFDAIDYNNDLIMASLDSNWEMR</sequence>
<dbReference type="SUPFAM" id="SSF52540">
    <property type="entry name" value="P-loop containing nucleoside triphosphate hydrolases"/>
    <property type="match status" value="1"/>
</dbReference>
<dbReference type="PANTHER" id="PTHR43581">
    <property type="entry name" value="ATP/GTP PHOSPHATASE"/>
    <property type="match status" value="1"/>
</dbReference>
<dbReference type="EMBL" id="LACI01000073">
    <property type="protein sequence ID" value="KJU87654.1"/>
    <property type="molecule type" value="Genomic_DNA"/>
</dbReference>
<dbReference type="Pfam" id="PF13304">
    <property type="entry name" value="AAA_21"/>
    <property type="match status" value="1"/>
</dbReference>
<reference evidence="2 3" key="1">
    <citation type="submission" date="2015-02" db="EMBL/GenBank/DDBJ databases">
        <title>Single-cell genomics of uncultivated deep-branching MTB reveals a conserved set of magnetosome genes.</title>
        <authorList>
            <person name="Kolinko S."/>
            <person name="Richter M."/>
            <person name="Glockner F.O."/>
            <person name="Brachmann A."/>
            <person name="Schuler D."/>
        </authorList>
    </citation>
    <scope>NUCLEOTIDE SEQUENCE [LARGE SCALE GENOMIC DNA]</scope>
    <source>
        <strain evidence="2">TM-1</strain>
    </source>
</reference>
<dbReference type="Proteomes" id="UP000033423">
    <property type="component" value="Unassembled WGS sequence"/>
</dbReference>
<dbReference type="AlphaFoldDB" id="A0A0F3H0A7"/>
<dbReference type="GO" id="GO:0005524">
    <property type="term" value="F:ATP binding"/>
    <property type="evidence" value="ECO:0007669"/>
    <property type="project" value="InterPro"/>
</dbReference>
<evidence type="ECO:0000313" key="2">
    <source>
        <dbReference type="EMBL" id="KJU87654.1"/>
    </source>
</evidence>
<dbReference type="GO" id="GO:0016887">
    <property type="term" value="F:ATP hydrolysis activity"/>
    <property type="evidence" value="ECO:0007669"/>
    <property type="project" value="InterPro"/>
</dbReference>
<organism evidence="2 3">
    <name type="scientific">Candidatus Magnetobacterium bavaricum</name>
    <dbReference type="NCBI Taxonomy" id="29290"/>
    <lineage>
        <taxon>Bacteria</taxon>
        <taxon>Pseudomonadati</taxon>
        <taxon>Nitrospirota</taxon>
        <taxon>Thermodesulfovibrionia</taxon>
        <taxon>Thermodesulfovibrionales</taxon>
        <taxon>Candidatus Magnetobacteriaceae</taxon>
        <taxon>Candidatus Magnetobacterium</taxon>
    </lineage>
</organism>
<name>A0A0F3H0A7_9BACT</name>
<dbReference type="InterPro" id="IPR003959">
    <property type="entry name" value="ATPase_AAA_core"/>
</dbReference>
<feature type="domain" description="ATPase AAA-type core" evidence="1">
    <location>
        <begin position="110"/>
        <end position="248"/>
    </location>
</feature>
<dbReference type="InterPro" id="IPR027417">
    <property type="entry name" value="P-loop_NTPase"/>
</dbReference>
<dbReference type="Gene3D" id="3.40.50.300">
    <property type="entry name" value="P-loop containing nucleotide triphosphate hydrolases"/>
    <property type="match status" value="1"/>
</dbReference>
<evidence type="ECO:0000259" key="1">
    <source>
        <dbReference type="Pfam" id="PF13304"/>
    </source>
</evidence>
<comment type="caution">
    <text evidence="2">The sequence shown here is derived from an EMBL/GenBank/DDBJ whole genome shotgun (WGS) entry which is preliminary data.</text>
</comment>
<evidence type="ECO:0000313" key="3">
    <source>
        <dbReference type="Proteomes" id="UP000033423"/>
    </source>
</evidence>
<protein>
    <submittedName>
        <fullName evidence="2">ATPase-like protein</fullName>
    </submittedName>
</protein>
<dbReference type="InterPro" id="IPR051396">
    <property type="entry name" value="Bact_Antivir_Def_Nuclease"/>
</dbReference>
<gene>
    <name evidence="2" type="ORF">MBAV_000151</name>
</gene>
<accession>A0A0F3H0A7</accession>